<comment type="caution">
    <text evidence="3">The sequence shown here is derived from an EMBL/GenBank/DDBJ whole genome shotgun (WGS) entry which is preliminary data.</text>
</comment>
<evidence type="ECO:0000313" key="4">
    <source>
        <dbReference type="Proteomes" id="UP001315001"/>
    </source>
</evidence>
<feature type="transmembrane region" description="Helical" evidence="1">
    <location>
        <begin position="125"/>
        <end position="147"/>
    </location>
</feature>
<keyword evidence="4" id="KW-1185">Reference proteome</keyword>
<gene>
    <name evidence="3" type="ORF">JYQ75_00610</name>
</gene>
<dbReference type="Pfam" id="PF14358">
    <property type="entry name" value="DUF4405"/>
    <property type="match status" value="1"/>
</dbReference>
<feature type="transmembrane region" description="Helical" evidence="1">
    <location>
        <begin position="20"/>
        <end position="38"/>
    </location>
</feature>
<keyword evidence="1" id="KW-1133">Transmembrane helix</keyword>
<keyword evidence="1" id="KW-0812">Transmembrane</keyword>
<feature type="transmembrane region" description="Helical" evidence="1">
    <location>
        <begin position="44"/>
        <end position="61"/>
    </location>
</feature>
<organism evidence="3 4">
    <name type="scientific">Anaerobutyricum soehngenii</name>
    <dbReference type="NCBI Taxonomy" id="105843"/>
    <lineage>
        <taxon>Bacteria</taxon>
        <taxon>Bacillati</taxon>
        <taxon>Bacillota</taxon>
        <taxon>Clostridia</taxon>
        <taxon>Lachnospirales</taxon>
        <taxon>Lachnospiraceae</taxon>
        <taxon>Anaerobutyricum</taxon>
    </lineage>
</organism>
<feature type="domain" description="Flavinylation-associated cytochrome" evidence="2">
    <location>
        <begin position="82"/>
        <end position="140"/>
    </location>
</feature>
<reference evidence="3 4" key="1">
    <citation type="submission" date="2021-02" db="EMBL/GenBank/DDBJ databases">
        <title>Lactate utilizing bacteria of the human gut.</title>
        <authorList>
            <person name="Sheridan P.O."/>
        </authorList>
    </citation>
    <scope>NUCLEOTIDE SEQUENCE [LARGE SCALE GENOMIC DNA]</scope>
    <source>
        <strain evidence="3 4">HTF-83D</strain>
    </source>
</reference>
<dbReference type="InterPro" id="IPR025517">
    <property type="entry name" value="DUF4405"/>
</dbReference>
<keyword evidence="1" id="KW-0472">Membrane</keyword>
<feature type="transmembrane region" description="Helical" evidence="1">
    <location>
        <begin position="203"/>
        <end position="225"/>
    </location>
</feature>
<evidence type="ECO:0000256" key="1">
    <source>
        <dbReference type="SAM" id="Phobius"/>
    </source>
</evidence>
<feature type="transmembrane region" description="Helical" evidence="1">
    <location>
        <begin position="159"/>
        <end position="177"/>
    </location>
</feature>
<sequence>MDTGRRRCYLKAKMKIKMGIDFLMTVLLFLLMSYQITGQELHEWFGAEMLVLFLLHNILNIRWYGSLFKGKYTLLRAMQTLINISVLISMLCLGFSGIVLSRHIFAGLPIQGPMATARTMHLAASYWGFVLMSIHLGFHWSMVLGLFRRLWSRKKTPATFVWLMCFIAIFIAGYGAYCFHKENILSYMFLKQEFVFFDFEQSAVFVFAEYTAMMGLWVFISFYTVKGIRKITSQSRRKE</sequence>
<dbReference type="Proteomes" id="UP001315001">
    <property type="component" value="Unassembled WGS sequence"/>
</dbReference>
<accession>A0ABS3ZF61</accession>
<evidence type="ECO:0000259" key="2">
    <source>
        <dbReference type="Pfam" id="PF14358"/>
    </source>
</evidence>
<protein>
    <submittedName>
        <fullName evidence="3">DUF4405 domain-containing protein</fullName>
    </submittedName>
</protein>
<proteinExistence type="predicted"/>
<dbReference type="EMBL" id="JAFIQO010000025">
    <property type="protein sequence ID" value="MBP0055924.1"/>
    <property type="molecule type" value="Genomic_DNA"/>
</dbReference>
<name>A0ABS3ZF61_9FIRM</name>
<evidence type="ECO:0000313" key="3">
    <source>
        <dbReference type="EMBL" id="MBP0055924.1"/>
    </source>
</evidence>
<feature type="transmembrane region" description="Helical" evidence="1">
    <location>
        <begin position="81"/>
        <end position="105"/>
    </location>
</feature>